<protein>
    <submittedName>
        <fullName evidence="1">Uncharacterized protein</fullName>
    </submittedName>
</protein>
<accession>A0A8H8CN03</accession>
<comment type="caution">
    <text evidence="1">The sequence shown here is derived from an EMBL/GenBank/DDBJ whole genome shotgun (WGS) entry which is preliminary data.</text>
</comment>
<evidence type="ECO:0000313" key="1">
    <source>
        <dbReference type="EMBL" id="KAG5171363.1"/>
    </source>
</evidence>
<dbReference type="EMBL" id="JAFIQS010000003">
    <property type="protein sequence ID" value="KAG5171363.1"/>
    <property type="molecule type" value="Genomic_DNA"/>
</dbReference>
<organism evidence="1">
    <name type="scientific">Psilocybe cubensis</name>
    <name type="common">Psychedelic mushroom</name>
    <name type="synonym">Stropharia cubensis</name>
    <dbReference type="NCBI Taxonomy" id="181762"/>
    <lineage>
        <taxon>Eukaryota</taxon>
        <taxon>Fungi</taxon>
        <taxon>Dikarya</taxon>
        <taxon>Basidiomycota</taxon>
        <taxon>Agaricomycotina</taxon>
        <taxon>Agaricomycetes</taxon>
        <taxon>Agaricomycetidae</taxon>
        <taxon>Agaricales</taxon>
        <taxon>Agaricineae</taxon>
        <taxon>Strophariaceae</taxon>
        <taxon>Psilocybe</taxon>
    </lineage>
</organism>
<dbReference type="OrthoDB" id="2885496at2759"/>
<proteinExistence type="predicted"/>
<dbReference type="AlphaFoldDB" id="A0A8H8CN03"/>
<sequence length="253" mass="29204">MGVNLEASEMPKFATEMPKRWCIVNRHITGKTYEVFLLTTFGGARSFEELGIMARMFGMPMGGTQWFNDIPGLTTIPPIFGSEKTSFVFAIPVVHVIGPSSIPRTTRVPPSELDRLRKFSFAKSKVLVERQEEIRKMVRNWRDQKNYTRRYSPEQDQFKPVPRSLPMSLEDPEEMQEFTADSTAISSSRFKPSNITIPPRHDISWILRHMAKDSNASKYLIQQRPVKPQPMSLPKPYYAPLPISIPRIMRFIR</sequence>
<name>A0A8H8CN03_PSICU</name>
<reference evidence="1" key="1">
    <citation type="submission" date="2021-02" db="EMBL/GenBank/DDBJ databases">
        <title>Psilocybe cubensis genome.</title>
        <authorList>
            <person name="Mckernan K.J."/>
            <person name="Crawford S."/>
            <person name="Trippe A."/>
            <person name="Kane L.T."/>
            <person name="Mclaughlin S."/>
        </authorList>
    </citation>
    <scope>NUCLEOTIDE SEQUENCE [LARGE SCALE GENOMIC DNA]</scope>
    <source>
        <strain evidence="1">MGC-MH-2018</strain>
    </source>
</reference>
<gene>
    <name evidence="1" type="ORF">JR316_003448</name>
</gene>